<protein>
    <submittedName>
        <fullName evidence="6">Phage tail protein</fullName>
    </submittedName>
</protein>
<dbReference type="PROSITE" id="PS50860">
    <property type="entry name" value="AA_TRNA_LIGASE_II_ALA"/>
    <property type="match status" value="1"/>
</dbReference>
<evidence type="ECO:0000256" key="3">
    <source>
        <dbReference type="ARBA" id="ARBA00022723"/>
    </source>
</evidence>
<dbReference type="STRING" id="1833852.B0537_12100"/>
<dbReference type="InterPro" id="IPR018164">
    <property type="entry name" value="Ala-tRNA-synth_IIc_N"/>
</dbReference>
<dbReference type="Gene3D" id="2.40.30.130">
    <property type="match status" value="1"/>
</dbReference>
<reference evidence="6 7" key="1">
    <citation type="journal article" date="2016" name="Int. J. Syst. Evol. Microbiol.">
        <title>Desulfotomaculum ferrireducens sp. nov., a moderately thermophilic sulfate-reducing and dissimilatory Fe(III)-reducing bacterium isolated from compost.</title>
        <authorList>
            <person name="Yang G."/>
            <person name="Guo J."/>
            <person name="Zhuang L."/>
            <person name="Yuan Y."/>
            <person name="Zhou S."/>
        </authorList>
    </citation>
    <scope>NUCLEOTIDE SEQUENCE [LARGE SCALE GENOMIC DNA]</scope>
    <source>
        <strain evidence="6 7">GSS09</strain>
    </source>
</reference>
<dbReference type="KEGG" id="dfg:B0537_12100"/>
<dbReference type="InterPro" id="IPR051335">
    <property type="entry name" value="Alanyl-tRNA_Editing_Enzymes"/>
</dbReference>
<dbReference type="GO" id="GO:0004813">
    <property type="term" value="F:alanine-tRNA ligase activity"/>
    <property type="evidence" value="ECO:0007669"/>
    <property type="project" value="InterPro"/>
</dbReference>
<dbReference type="SUPFAM" id="SSF55186">
    <property type="entry name" value="ThrRS/AlaRS common domain"/>
    <property type="match status" value="1"/>
</dbReference>
<comment type="cofactor">
    <cofactor evidence="1">
        <name>Zn(2+)</name>
        <dbReference type="ChEBI" id="CHEBI:29105"/>
    </cofactor>
</comment>
<comment type="subcellular location">
    <subcellularLocation>
        <location evidence="2">Cytoplasm</location>
    </subcellularLocation>
</comment>
<evidence type="ECO:0000256" key="1">
    <source>
        <dbReference type="ARBA" id="ARBA00001947"/>
    </source>
</evidence>
<dbReference type="GO" id="GO:0005737">
    <property type="term" value="C:cytoplasm"/>
    <property type="evidence" value="ECO:0007669"/>
    <property type="project" value="UniProtKB-SubCell"/>
</dbReference>
<dbReference type="PANTHER" id="PTHR43462">
    <property type="entry name" value="ALANYL-TRNA EDITING PROTEIN"/>
    <property type="match status" value="1"/>
</dbReference>
<evidence type="ECO:0000256" key="4">
    <source>
        <dbReference type="ARBA" id="ARBA00022833"/>
    </source>
</evidence>
<dbReference type="GO" id="GO:0003676">
    <property type="term" value="F:nucleic acid binding"/>
    <property type="evidence" value="ECO:0007669"/>
    <property type="project" value="InterPro"/>
</dbReference>
<feature type="domain" description="Alanyl-transfer RNA synthetases family profile" evidence="5">
    <location>
        <begin position="1"/>
        <end position="226"/>
    </location>
</feature>
<proteinExistence type="predicted"/>
<keyword evidence="3" id="KW-0479">Metal-binding</keyword>
<sequence>MPEIYKQDPYLLQYRSQVIGCICENGKNGILTADTIFYPEGGGQPADRGTLVCARRSYEVIHVEERAEGIVHWLAGTDRPKIGDSILMTVDAERRRDHMQQHHGQHILSAVLENNYGWETVGFHLGEATSTIDLNTNEIPAEILQQVEEEVNGIVMANLPVKVEVYRREELPEAMIKKLPQGQEEVRLVIIPDIDENPCCGTHPRRTGEVGPVKILKTEKVRGNVRLHFICGSRTIQWMWQTAATLNSLEQAIGASGQEALSRLAKRERELKILQKERKELLPLKYSYEAQKLEGNAAMVGKSTVVVQHFKEADMSMLRGIAAAWCEKPERLAVLAGGQAPNYELVMARGQAVPLDLNKLAKQIWPLLQGKGGGTPQLVQGKATVLPLAELRMLVEKLLLDNVSNKLNSSKSG</sequence>
<dbReference type="GO" id="GO:0002196">
    <property type="term" value="F:Ser-tRNA(Ala) deacylase activity"/>
    <property type="evidence" value="ECO:0007669"/>
    <property type="project" value="TreeGrafter"/>
</dbReference>
<dbReference type="Proteomes" id="UP000189464">
    <property type="component" value="Chromosome"/>
</dbReference>
<evidence type="ECO:0000313" key="6">
    <source>
        <dbReference type="EMBL" id="AQS59753.1"/>
    </source>
</evidence>
<organism evidence="6 7">
    <name type="scientific">Desulforamulus ferrireducens</name>
    <dbReference type="NCBI Taxonomy" id="1833852"/>
    <lineage>
        <taxon>Bacteria</taxon>
        <taxon>Bacillati</taxon>
        <taxon>Bacillota</taxon>
        <taxon>Clostridia</taxon>
        <taxon>Eubacteriales</taxon>
        <taxon>Peptococcaceae</taxon>
        <taxon>Desulforamulus</taxon>
    </lineage>
</organism>
<dbReference type="GO" id="GO:0005524">
    <property type="term" value="F:ATP binding"/>
    <property type="evidence" value="ECO:0007669"/>
    <property type="project" value="InterPro"/>
</dbReference>
<keyword evidence="4" id="KW-0862">Zinc</keyword>
<keyword evidence="7" id="KW-1185">Reference proteome</keyword>
<dbReference type="PANTHER" id="PTHR43462:SF1">
    <property type="entry name" value="ALANYL-TRNA EDITING PROTEIN AARSD1"/>
    <property type="match status" value="1"/>
</dbReference>
<dbReference type="EMBL" id="CP019698">
    <property type="protein sequence ID" value="AQS59753.1"/>
    <property type="molecule type" value="Genomic_DNA"/>
</dbReference>
<accession>A0A1S6IY98</accession>
<evidence type="ECO:0000256" key="2">
    <source>
        <dbReference type="ARBA" id="ARBA00004496"/>
    </source>
</evidence>
<evidence type="ECO:0000313" key="7">
    <source>
        <dbReference type="Proteomes" id="UP000189464"/>
    </source>
</evidence>
<dbReference type="GO" id="GO:0006419">
    <property type="term" value="P:alanyl-tRNA aminoacylation"/>
    <property type="evidence" value="ECO:0007669"/>
    <property type="project" value="InterPro"/>
</dbReference>
<dbReference type="InterPro" id="IPR018165">
    <property type="entry name" value="Ala-tRNA-synth_IIc_core"/>
</dbReference>
<dbReference type="Pfam" id="PF01411">
    <property type="entry name" value="tRNA-synt_2c"/>
    <property type="match status" value="1"/>
</dbReference>
<name>A0A1S6IY98_9FIRM</name>
<dbReference type="InterPro" id="IPR009000">
    <property type="entry name" value="Transl_B-barrel_sf"/>
</dbReference>
<dbReference type="OrthoDB" id="9812949at2"/>
<dbReference type="Pfam" id="PF07973">
    <property type="entry name" value="tRNA_SAD"/>
    <property type="match status" value="1"/>
</dbReference>
<evidence type="ECO:0000259" key="5">
    <source>
        <dbReference type="PROSITE" id="PS50860"/>
    </source>
</evidence>
<dbReference type="SUPFAM" id="SSF50447">
    <property type="entry name" value="Translation proteins"/>
    <property type="match status" value="1"/>
</dbReference>
<dbReference type="InterPro" id="IPR018163">
    <property type="entry name" value="Thr/Ala-tRNA-synth_IIc_edit"/>
</dbReference>
<dbReference type="RefSeq" id="WP_077714798.1">
    <property type="nucleotide sequence ID" value="NZ_CP019698.1"/>
</dbReference>
<dbReference type="SMART" id="SM00863">
    <property type="entry name" value="tRNA_SAD"/>
    <property type="match status" value="1"/>
</dbReference>
<gene>
    <name evidence="6" type="ORF">B0537_12100</name>
</gene>
<dbReference type="AlphaFoldDB" id="A0A1S6IY98"/>
<dbReference type="GO" id="GO:0046872">
    <property type="term" value="F:metal ion binding"/>
    <property type="evidence" value="ECO:0007669"/>
    <property type="project" value="UniProtKB-KW"/>
</dbReference>
<dbReference type="InterPro" id="IPR012947">
    <property type="entry name" value="tRNA_SAD"/>
</dbReference>
<dbReference type="Gene3D" id="3.30.980.10">
    <property type="entry name" value="Threonyl-trna Synthetase, Chain A, domain 2"/>
    <property type="match status" value="1"/>
</dbReference>
<dbReference type="Gene3D" id="3.10.310.40">
    <property type="match status" value="1"/>
</dbReference>